<sequence length="255" mass="27503">MISLVNSRPVAVLSCVVLSLLSLTANAQIEVESPQQEPTFDNDVWHVSVSPYLWLAGLDGNLNLLGHDAAVHQSFGDIFSNLKVGFMGLGEVRRGRVGVLTDLLFVRVGDQAAVPVLQLPLPVQVKLTTTTFTLTPEFAYRVYSQKHFTADVLGGFRFYHLGANSNFNAGPLGQAFYSGTNDWADVTGCARLLARVTPKIGVFLIGDAGGGGSSPTWEIAYGAGYKILKDATAQIGYKRLYFNRQDGNAFGLEAT</sequence>
<organism evidence="2">
    <name type="scientific">Tunturiibacter empetritectus</name>
    <dbReference type="NCBI Taxonomy" id="3069691"/>
    <lineage>
        <taxon>Bacteria</taxon>
        <taxon>Pseudomonadati</taxon>
        <taxon>Acidobacteriota</taxon>
        <taxon>Terriglobia</taxon>
        <taxon>Terriglobales</taxon>
        <taxon>Acidobacteriaceae</taxon>
        <taxon>Tunturiibacter</taxon>
    </lineage>
</organism>
<proteinExistence type="predicted"/>
<dbReference type="EMBL" id="CP132932">
    <property type="protein sequence ID" value="XCB27827.1"/>
    <property type="molecule type" value="Genomic_DNA"/>
</dbReference>
<dbReference type="RefSeq" id="WP_353069840.1">
    <property type="nucleotide sequence ID" value="NZ_CP132932.1"/>
</dbReference>
<name>A0AAU7ZGX3_9BACT</name>
<feature type="signal peptide" evidence="1">
    <location>
        <begin position="1"/>
        <end position="27"/>
    </location>
</feature>
<feature type="chain" id="PRO_5043594003" evidence="1">
    <location>
        <begin position="28"/>
        <end position="255"/>
    </location>
</feature>
<dbReference type="AlphaFoldDB" id="A0AAU7ZGX3"/>
<accession>A0AAU7ZGX3</accession>
<protein>
    <submittedName>
        <fullName evidence="2">Uncharacterized protein</fullName>
    </submittedName>
</protein>
<reference evidence="2" key="2">
    <citation type="journal article" date="2024" name="Environ. Microbiol.">
        <title>Genome analysis and description of Tunturibacter gen. nov. expands the diversity of Terriglobia in tundra soils.</title>
        <authorList>
            <person name="Messyasz A."/>
            <person name="Mannisto M.K."/>
            <person name="Kerkhof L.J."/>
            <person name="Haggblom M.M."/>
        </authorList>
    </citation>
    <scope>NUCLEOTIDE SEQUENCE</scope>
    <source>
        <strain evidence="2">M8UP23</strain>
    </source>
</reference>
<evidence type="ECO:0000313" key="2">
    <source>
        <dbReference type="EMBL" id="XCB27827.1"/>
    </source>
</evidence>
<gene>
    <name evidence="2" type="ORF">RBB75_05780</name>
</gene>
<keyword evidence="1" id="KW-0732">Signal</keyword>
<dbReference type="KEGG" id="temp:RBB75_05780"/>
<reference evidence="2" key="1">
    <citation type="submission" date="2023-08" db="EMBL/GenBank/DDBJ databases">
        <authorList>
            <person name="Messyasz A."/>
            <person name="Mannisto M.K."/>
            <person name="Kerkhof L.J."/>
            <person name="Haggblom M."/>
        </authorList>
    </citation>
    <scope>NUCLEOTIDE SEQUENCE</scope>
    <source>
        <strain evidence="2">M8UP23</strain>
    </source>
</reference>
<evidence type="ECO:0000256" key="1">
    <source>
        <dbReference type="SAM" id="SignalP"/>
    </source>
</evidence>